<dbReference type="InterPro" id="IPR000847">
    <property type="entry name" value="LysR_HTH_N"/>
</dbReference>
<organism evidence="6 7">
    <name type="scientific">Microbacterium salsuginis</name>
    <dbReference type="NCBI Taxonomy" id="2722803"/>
    <lineage>
        <taxon>Bacteria</taxon>
        <taxon>Bacillati</taxon>
        <taxon>Actinomycetota</taxon>
        <taxon>Actinomycetes</taxon>
        <taxon>Micrococcales</taxon>
        <taxon>Microbacteriaceae</taxon>
        <taxon>Microbacterium</taxon>
    </lineage>
</organism>
<dbReference type="InterPro" id="IPR036390">
    <property type="entry name" value="WH_DNA-bd_sf"/>
</dbReference>
<keyword evidence="3" id="KW-0238">DNA-binding</keyword>
<reference evidence="6 7" key="1">
    <citation type="submission" date="2020-04" db="EMBL/GenBank/DDBJ databases">
        <title>CFH 90308 Microbacterium sp.</title>
        <authorList>
            <person name="Nie G."/>
            <person name="Ming H."/>
            <person name="Xia T."/>
        </authorList>
    </citation>
    <scope>NUCLEOTIDE SEQUENCE [LARGE SCALE GENOMIC DNA]</scope>
    <source>
        <strain evidence="6 7">CFH 90308</strain>
    </source>
</reference>
<gene>
    <name evidence="6" type="ORF">HF576_02585</name>
</gene>
<dbReference type="Proteomes" id="UP001429745">
    <property type="component" value="Unassembled WGS sequence"/>
</dbReference>
<comment type="caution">
    <text evidence="6">The sequence shown here is derived from an EMBL/GenBank/DDBJ whole genome shotgun (WGS) entry which is preliminary data.</text>
</comment>
<evidence type="ECO:0000256" key="3">
    <source>
        <dbReference type="ARBA" id="ARBA00023125"/>
    </source>
</evidence>
<evidence type="ECO:0000313" key="7">
    <source>
        <dbReference type="Proteomes" id="UP001429745"/>
    </source>
</evidence>
<dbReference type="SUPFAM" id="SSF53850">
    <property type="entry name" value="Periplasmic binding protein-like II"/>
    <property type="match status" value="1"/>
</dbReference>
<dbReference type="SUPFAM" id="SSF46785">
    <property type="entry name" value="Winged helix' DNA-binding domain"/>
    <property type="match status" value="1"/>
</dbReference>
<dbReference type="PRINTS" id="PR00039">
    <property type="entry name" value="HTHLYSR"/>
</dbReference>
<keyword evidence="7" id="KW-1185">Reference proteome</keyword>
<dbReference type="Pfam" id="PF00126">
    <property type="entry name" value="HTH_1"/>
    <property type="match status" value="1"/>
</dbReference>
<evidence type="ECO:0000313" key="6">
    <source>
        <dbReference type="EMBL" id="NLP82724.1"/>
    </source>
</evidence>
<dbReference type="InterPro" id="IPR036388">
    <property type="entry name" value="WH-like_DNA-bd_sf"/>
</dbReference>
<dbReference type="PROSITE" id="PS50931">
    <property type="entry name" value="HTH_LYSR"/>
    <property type="match status" value="1"/>
</dbReference>
<dbReference type="InterPro" id="IPR005119">
    <property type="entry name" value="LysR_subst-bd"/>
</dbReference>
<dbReference type="PANTHER" id="PTHR30419">
    <property type="entry name" value="HTH-TYPE TRANSCRIPTIONAL REGULATOR YBHD"/>
    <property type="match status" value="1"/>
</dbReference>
<feature type="domain" description="HTH lysR-type" evidence="5">
    <location>
        <begin position="1"/>
        <end position="58"/>
    </location>
</feature>
<dbReference type="EMBL" id="JABACI010000001">
    <property type="protein sequence ID" value="NLP82724.1"/>
    <property type="molecule type" value="Genomic_DNA"/>
</dbReference>
<dbReference type="Gene3D" id="1.10.10.10">
    <property type="entry name" value="Winged helix-like DNA-binding domain superfamily/Winged helix DNA-binding domain"/>
    <property type="match status" value="1"/>
</dbReference>
<dbReference type="InterPro" id="IPR050950">
    <property type="entry name" value="HTH-type_LysR_regulators"/>
</dbReference>
<dbReference type="PANTHER" id="PTHR30419:SF8">
    <property type="entry name" value="NITROGEN ASSIMILATION TRANSCRIPTIONAL ACTIVATOR-RELATED"/>
    <property type="match status" value="1"/>
</dbReference>
<evidence type="ECO:0000256" key="1">
    <source>
        <dbReference type="ARBA" id="ARBA00009437"/>
    </source>
</evidence>
<comment type="similarity">
    <text evidence="1">Belongs to the LysR transcriptional regulatory family.</text>
</comment>
<proteinExistence type="inferred from homology"/>
<dbReference type="Gene3D" id="3.40.190.290">
    <property type="match status" value="1"/>
</dbReference>
<evidence type="ECO:0000256" key="4">
    <source>
        <dbReference type="ARBA" id="ARBA00023163"/>
    </source>
</evidence>
<protein>
    <submittedName>
        <fullName evidence="6">LysR family transcriptional regulator</fullName>
    </submittedName>
</protein>
<sequence length="300" mass="31782">MISDAYSTFLAVHEAGTIGGAAHALHLSQPAVSRRLQTLEAEVGAPLFERTRRGLRLTSAGEVLLPHAERVRAAHRDATQALADHLGEPGGAVRLSIVGSLAGRWFSTVLANVRAAHPAVELIVSTGTSRQVIAQVARGDAVAGISYVRPVDDDLRSCSLFDERLVLVCHPSHPLAGERLTDLEQVKHEQWLLFPERADQSESSDAAARRLLRAHAVPEHRIRPIDSLSAQRALAAAGYGLAFLPPEAAADAVEAGQLRTIAWAGEPVGAAVHLVTRRSGYLGPAAQAAIESLTGTPPAE</sequence>
<accession>A0ABX1K6T2</accession>
<dbReference type="Pfam" id="PF03466">
    <property type="entry name" value="LysR_substrate"/>
    <property type="match status" value="1"/>
</dbReference>
<evidence type="ECO:0000259" key="5">
    <source>
        <dbReference type="PROSITE" id="PS50931"/>
    </source>
</evidence>
<dbReference type="CDD" id="cd05466">
    <property type="entry name" value="PBP2_LTTR_substrate"/>
    <property type="match status" value="1"/>
</dbReference>
<keyword evidence="2" id="KW-0805">Transcription regulation</keyword>
<evidence type="ECO:0000256" key="2">
    <source>
        <dbReference type="ARBA" id="ARBA00023015"/>
    </source>
</evidence>
<dbReference type="RefSeq" id="WP_168911208.1">
    <property type="nucleotide sequence ID" value="NZ_JABACI010000001.1"/>
</dbReference>
<name>A0ABX1K6T2_9MICO</name>
<keyword evidence="4" id="KW-0804">Transcription</keyword>